<protein>
    <recommendedName>
        <fullName evidence="3">SRPBCC family protein</fullName>
    </recommendedName>
</protein>
<gene>
    <name evidence="1" type="ORF">GCM10022263_32880</name>
</gene>
<accession>A0ABP6VXS7</accession>
<dbReference type="RefSeq" id="WP_218233540.1">
    <property type="nucleotide sequence ID" value="NZ_BAABBB010000018.1"/>
</dbReference>
<sequence>MEELGRRRQSMPPPARVLWEDLASPRCSGSQVWLDLLDDEQWPSVIDRVEGERVVWSTLWPHRPDDRIILEVAPAPGGSTLEFVWLAGDPPPADSTIGHVRQRLNRLLFGELRFSYGQ</sequence>
<evidence type="ECO:0000313" key="1">
    <source>
        <dbReference type="EMBL" id="GAA3543159.1"/>
    </source>
</evidence>
<dbReference type="Proteomes" id="UP001500301">
    <property type="component" value="Unassembled WGS sequence"/>
</dbReference>
<evidence type="ECO:0008006" key="3">
    <source>
        <dbReference type="Google" id="ProtNLM"/>
    </source>
</evidence>
<dbReference type="EMBL" id="BAABBB010000018">
    <property type="protein sequence ID" value="GAA3543159.1"/>
    <property type="molecule type" value="Genomic_DNA"/>
</dbReference>
<name>A0ABP6VXS7_9ACTN</name>
<organism evidence="1 2">
    <name type="scientific">Nocardioides daeguensis</name>
    <dbReference type="NCBI Taxonomy" id="908359"/>
    <lineage>
        <taxon>Bacteria</taxon>
        <taxon>Bacillati</taxon>
        <taxon>Actinomycetota</taxon>
        <taxon>Actinomycetes</taxon>
        <taxon>Propionibacteriales</taxon>
        <taxon>Nocardioidaceae</taxon>
        <taxon>Nocardioides</taxon>
    </lineage>
</organism>
<keyword evidence="2" id="KW-1185">Reference proteome</keyword>
<reference evidence="2" key="1">
    <citation type="journal article" date="2019" name="Int. J. Syst. Evol. Microbiol.">
        <title>The Global Catalogue of Microorganisms (GCM) 10K type strain sequencing project: providing services to taxonomists for standard genome sequencing and annotation.</title>
        <authorList>
            <consortium name="The Broad Institute Genomics Platform"/>
            <consortium name="The Broad Institute Genome Sequencing Center for Infectious Disease"/>
            <person name="Wu L."/>
            <person name="Ma J."/>
        </authorList>
    </citation>
    <scope>NUCLEOTIDE SEQUENCE [LARGE SCALE GENOMIC DNA]</scope>
    <source>
        <strain evidence="2">JCM 17460</strain>
    </source>
</reference>
<comment type="caution">
    <text evidence="1">The sequence shown here is derived from an EMBL/GenBank/DDBJ whole genome shotgun (WGS) entry which is preliminary data.</text>
</comment>
<proteinExistence type="predicted"/>
<evidence type="ECO:0000313" key="2">
    <source>
        <dbReference type="Proteomes" id="UP001500301"/>
    </source>
</evidence>